<reference evidence="2 3" key="1">
    <citation type="submission" date="2014-08" db="EMBL/GenBank/DDBJ databases">
        <title>Comparative genomics of the Paenibacillus odorifer group.</title>
        <authorList>
            <person name="den Bakker H.C."/>
            <person name="Tsai Y.-C."/>
            <person name="Martin N."/>
            <person name="Korlach J."/>
            <person name="Wiedmann M."/>
        </authorList>
    </citation>
    <scope>NUCLEOTIDE SEQUENCE [LARGE SCALE GENOMIC DNA]</scope>
    <source>
        <strain evidence="2 3">DSM 14472</strain>
    </source>
</reference>
<dbReference type="HOGENOM" id="CLU_121884_0_0_9"/>
<dbReference type="Proteomes" id="UP000029507">
    <property type="component" value="Chromosome"/>
</dbReference>
<accession>A0A089LLZ1</accession>
<proteinExistence type="predicted"/>
<dbReference type="KEGG" id="pste:PSTEL_04935"/>
<evidence type="ECO:0000259" key="1">
    <source>
        <dbReference type="Pfam" id="PF09828"/>
    </source>
</evidence>
<dbReference type="OrthoDB" id="511992at2"/>
<sequence>MKWVTWENVGVDRMACAWLIRRFIDENAQFLFVPAGSDQLPQDAEGFDIPGTPYSHYRGHCSFHTLLHSFGLKDPVLHRLSRIVDEADTLQEIMLEPIAAGLDAICQGLRMTSDNDHEALEKGYMICEALYVQLAVEDLPAPGRSRV</sequence>
<dbReference type="Pfam" id="PF09828">
    <property type="entry name" value="ChrB_C"/>
    <property type="match status" value="1"/>
</dbReference>
<gene>
    <name evidence="2" type="ORF">PSTEL_04935</name>
</gene>
<evidence type="ECO:0000313" key="3">
    <source>
        <dbReference type="Proteomes" id="UP000029507"/>
    </source>
</evidence>
<dbReference type="InterPro" id="IPR018634">
    <property type="entry name" value="ChrB_C"/>
</dbReference>
<dbReference type="AlphaFoldDB" id="A0A089LLZ1"/>
<feature type="domain" description="ChrB C-terminal" evidence="1">
    <location>
        <begin position="3"/>
        <end position="132"/>
    </location>
</feature>
<dbReference type="RefSeq" id="WP_038693823.1">
    <property type="nucleotide sequence ID" value="NZ_CP009286.1"/>
</dbReference>
<organism evidence="2 3">
    <name type="scientific">Paenibacillus stellifer</name>
    <dbReference type="NCBI Taxonomy" id="169760"/>
    <lineage>
        <taxon>Bacteria</taxon>
        <taxon>Bacillati</taxon>
        <taxon>Bacillota</taxon>
        <taxon>Bacilli</taxon>
        <taxon>Bacillales</taxon>
        <taxon>Paenibacillaceae</taxon>
        <taxon>Paenibacillus</taxon>
    </lineage>
</organism>
<keyword evidence="3" id="KW-1185">Reference proteome</keyword>
<dbReference type="STRING" id="169760.PSTEL_04935"/>
<name>A0A089LLZ1_9BACL</name>
<dbReference type="EMBL" id="CP009286">
    <property type="protein sequence ID" value="AIQ62546.1"/>
    <property type="molecule type" value="Genomic_DNA"/>
</dbReference>
<evidence type="ECO:0000313" key="2">
    <source>
        <dbReference type="EMBL" id="AIQ62546.1"/>
    </source>
</evidence>
<protein>
    <recommendedName>
        <fullName evidence="1">ChrB C-terminal domain-containing protein</fullName>
    </recommendedName>
</protein>